<evidence type="ECO:0000256" key="6">
    <source>
        <dbReference type="RuleBase" id="RU367102"/>
    </source>
</evidence>
<name>A0AA41SHP2_PAPNU</name>
<dbReference type="GO" id="GO:0010052">
    <property type="term" value="P:guard cell differentiation"/>
    <property type="evidence" value="ECO:0007669"/>
    <property type="project" value="UniProtKB-UniRule"/>
</dbReference>
<comment type="subcellular location">
    <subcellularLocation>
        <location evidence="1 6">Secreted</location>
    </subcellularLocation>
</comment>
<comment type="similarity">
    <text evidence="2 6">Belongs to the plant cysteine rich small secretory peptide family. Epidermal patterning factor subfamily.</text>
</comment>
<keyword evidence="8" id="KW-1185">Reference proteome</keyword>
<dbReference type="PANTHER" id="PTHR33109">
    <property type="entry name" value="EPIDERMAL PATTERNING FACTOR-LIKE PROTEIN 4"/>
    <property type="match status" value="1"/>
</dbReference>
<proteinExistence type="inferred from homology"/>
<accession>A0AA41SHP2</accession>
<evidence type="ECO:0000256" key="2">
    <source>
        <dbReference type="ARBA" id="ARBA00008127"/>
    </source>
</evidence>
<feature type="chain" id="PRO_5041480810" description="Epidermal patterning factor-like protein" evidence="6">
    <location>
        <begin position="26"/>
        <end position="134"/>
    </location>
</feature>
<evidence type="ECO:0000256" key="3">
    <source>
        <dbReference type="ARBA" id="ARBA00022525"/>
    </source>
</evidence>
<dbReference type="InterPro" id="IPR039455">
    <property type="entry name" value="EPFL"/>
</dbReference>
<dbReference type="Pfam" id="PF17181">
    <property type="entry name" value="EPF"/>
    <property type="match status" value="1"/>
</dbReference>
<sequence>MRRNQNCIFLLLVIIFCLLTRTSISTQEMIPPNLHQNNTKLIFHTDFSTVFTSPNGARKLMILGSRPPQCVNKCFSCRPCTAALVISPHNRETKSVRTNLMASSPASLVSKQDDDGTYYLLSWKCRCGNKTYQP</sequence>
<comment type="function">
    <text evidence="6">Controls stomatal patterning.</text>
</comment>
<feature type="signal peptide" evidence="6">
    <location>
        <begin position="1"/>
        <end position="25"/>
    </location>
</feature>
<dbReference type="EMBL" id="JAJJMA010153822">
    <property type="protein sequence ID" value="MCL7035160.1"/>
    <property type="molecule type" value="Genomic_DNA"/>
</dbReference>
<keyword evidence="6" id="KW-0217">Developmental protein</keyword>
<gene>
    <name evidence="7" type="ORF">MKW94_003257</name>
</gene>
<evidence type="ECO:0000256" key="1">
    <source>
        <dbReference type="ARBA" id="ARBA00004613"/>
    </source>
</evidence>
<dbReference type="AlphaFoldDB" id="A0AA41SHP2"/>
<evidence type="ECO:0000256" key="4">
    <source>
        <dbReference type="ARBA" id="ARBA00022729"/>
    </source>
</evidence>
<evidence type="ECO:0000313" key="8">
    <source>
        <dbReference type="Proteomes" id="UP001177140"/>
    </source>
</evidence>
<protein>
    <recommendedName>
        <fullName evidence="6">Epidermal patterning factor-like protein</fullName>
    </recommendedName>
</protein>
<organism evidence="7 8">
    <name type="scientific">Papaver nudicaule</name>
    <name type="common">Iceland poppy</name>
    <dbReference type="NCBI Taxonomy" id="74823"/>
    <lineage>
        <taxon>Eukaryota</taxon>
        <taxon>Viridiplantae</taxon>
        <taxon>Streptophyta</taxon>
        <taxon>Embryophyta</taxon>
        <taxon>Tracheophyta</taxon>
        <taxon>Spermatophyta</taxon>
        <taxon>Magnoliopsida</taxon>
        <taxon>Ranunculales</taxon>
        <taxon>Papaveraceae</taxon>
        <taxon>Papaveroideae</taxon>
        <taxon>Papaver</taxon>
    </lineage>
</organism>
<evidence type="ECO:0000313" key="7">
    <source>
        <dbReference type="EMBL" id="MCL7035160.1"/>
    </source>
</evidence>
<keyword evidence="5" id="KW-1015">Disulfide bond</keyword>
<comment type="caution">
    <text evidence="7">The sequence shown here is derived from an EMBL/GenBank/DDBJ whole genome shotgun (WGS) entry which is preliminary data.</text>
</comment>
<dbReference type="Proteomes" id="UP001177140">
    <property type="component" value="Unassembled WGS sequence"/>
</dbReference>
<keyword evidence="3 6" id="KW-0964">Secreted</keyword>
<dbReference type="PANTHER" id="PTHR33109:SF60">
    <property type="entry name" value="EPIDERMAL PATTERNING FACTOR-LIKE PROTEIN 8"/>
    <property type="match status" value="1"/>
</dbReference>
<keyword evidence="4 6" id="KW-0732">Signal</keyword>
<evidence type="ECO:0000256" key="5">
    <source>
        <dbReference type="ARBA" id="ARBA00023157"/>
    </source>
</evidence>
<reference evidence="7" key="1">
    <citation type="submission" date="2022-03" db="EMBL/GenBank/DDBJ databases">
        <title>A functionally conserved STORR gene fusion in Papaver species that diverged 16.8 million years ago.</title>
        <authorList>
            <person name="Catania T."/>
        </authorList>
    </citation>
    <scope>NUCLEOTIDE SEQUENCE</scope>
    <source>
        <strain evidence="7">S-191538</strain>
    </source>
</reference>
<dbReference type="GO" id="GO:0005576">
    <property type="term" value="C:extracellular region"/>
    <property type="evidence" value="ECO:0007669"/>
    <property type="project" value="UniProtKB-SubCell"/>
</dbReference>